<sequence>MDMSDQDSVARRLPSGRWPRRAVLGTGLLVGGAGLLAEPARARPVGVPGAEPLPGAERLRPEAAFLGPARPVIDPAYEISPPSDPEALWDVPELSDSDARRLAPIPESTPGVAALSSSSAIPGIPFEFRYHPFEIRDLPDGIRPYYLRTAVPLVDTGVHDSTGVRMSLRNGRLYDHPVGQAQYGLALLEAYRITGNSVYLDRARKQAQRLVDRRVVHGGGWFFPYPFRFVLHGTEEVYDPPWYSMMAQGQALSLFCRLYKLTRAGIWLAALNGTFASYLVPPVAGRPWGVYVVGGRLWLEEYAHPKRISGDLTYNGHNFSLYGLWDFFVLTGDERAKVLLQGALTTMRDSYAGIRNRHWRSRYCLRHGSDANTYHTIHTTQHVQCYAMTGDTIFAQVAELYYTDFPPHGVAGPVTFQPGRHTGYKFNSSGAVTASRTITVGRRSSAPSAARLKVRRQDGIWYQISAGSLAGYHLREIRQHSYQTGEAASMGYRILRPATIARAPLTAYTITPAGSMTSVVTDFEVGDAVNLDRRAALNGVAHLRFADGDHAERWAGYTAINRI</sequence>
<feature type="domain" description="D-glucuronyl C5-epimerase C-terminal" evidence="1">
    <location>
        <begin position="223"/>
        <end position="400"/>
    </location>
</feature>
<dbReference type="InterPro" id="IPR008928">
    <property type="entry name" value="6-hairpin_glycosidase_sf"/>
</dbReference>
<dbReference type="InterPro" id="IPR010598">
    <property type="entry name" value="C5-epim_C"/>
</dbReference>
<reference evidence="2 3" key="1">
    <citation type="submission" date="2021-01" db="EMBL/GenBank/DDBJ databases">
        <title>Whole genome shotgun sequence of Plantactinospora endophytica NBRC 110450.</title>
        <authorList>
            <person name="Komaki H."/>
            <person name="Tamura T."/>
        </authorList>
    </citation>
    <scope>NUCLEOTIDE SEQUENCE [LARGE SCALE GENOMIC DNA]</scope>
    <source>
        <strain evidence="2 3">NBRC 110450</strain>
    </source>
</reference>
<accession>A0ABQ4ECR5</accession>
<evidence type="ECO:0000313" key="2">
    <source>
        <dbReference type="EMBL" id="GIG92523.1"/>
    </source>
</evidence>
<proteinExistence type="predicted"/>
<dbReference type="EMBL" id="BONW01000044">
    <property type="protein sequence ID" value="GIG92523.1"/>
    <property type="molecule type" value="Genomic_DNA"/>
</dbReference>
<dbReference type="PROSITE" id="PS51318">
    <property type="entry name" value="TAT"/>
    <property type="match status" value="1"/>
</dbReference>
<comment type="caution">
    <text evidence="2">The sequence shown here is derived from an EMBL/GenBank/DDBJ whole genome shotgun (WGS) entry which is preliminary data.</text>
</comment>
<dbReference type="InterPro" id="IPR006311">
    <property type="entry name" value="TAT_signal"/>
</dbReference>
<gene>
    <name evidence="2" type="ORF">Pen02_74590</name>
</gene>
<dbReference type="SUPFAM" id="SSF48208">
    <property type="entry name" value="Six-hairpin glycosidases"/>
    <property type="match status" value="1"/>
</dbReference>
<name>A0ABQ4ECR5_9ACTN</name>
<evidence type="ECO:0000313" key="3">
    <source>
        <dbReference type="Proteomes" id="UP000646749"/>
    </source>
</evidence>
<dbReference type="Gene3D" id="1.50.10.20">
    <property type="match status" value="1"/>
</dbReference>
<protein>
    <recommendedName>
        <fullName evidence="1">D-glucuronyl C5-epimerase C-terminal domain-containing protein</fullName>
    </recommendedName>
</protein>
<dbReference type="Proteomes" id="UP000646749">
    <property type="component" value="Unassembled WGS sequence"/>
</dbReference>
<keyword evidence="3" id="KW-1185">Reference proteome</keyword>
<dbReference type="Pfam" id="PF06662">
    <property type="entry name" value="C5-epim_C"/>
    <property type="match status" value="1"/>
</dbReference>
<organism evidence="2 3">
    <name type="scientific">Plantactinospora endophytica</name>
    <dbReference type="NCBI Taxonomy" id="673535"/>
    <lineage>
        <taxon>Bacteria</taxon>
        <taxon>Bacillati</taxon>
        <taxon>Actinomycetota</taxon>
        <taxon>Actinomycetes</taxon>
        <taxon>Micromonosporales</taxon>
        <taxon>Micromonosporaceae</taxon>
        <taxon>Plantactinospora</taxon>
    </lineage>
</organism>
<evidence type="ECO:0000259" key="1">
    <source>
        <dbReference type="Pfam" id="PF06662"/>
    </source>
</evidence>